<feature type="compositionally biased region" description="Low complexity" evidence="1">
    <location>
        <begin position="75"/>
        <end position="89"/>
    </location>
</feature>
<name>A0A1J5N149_9BACT</name>
<keyword evidence="3" id="KW-1185">Reference proteome</keyword>
<reference evidence="2 3" key="1">
    <citation type="submission" date="2015-09" db="EMBL/GenBank/DDBJ databases">
        <title>Genome of Desulfovibrio dechloracetivorans BerOc1, a mercury methylating strain isolated from highly hydrocarbons and metals contaminated coastal sediments.</title>
        <authorList>
            <person name="Goni Urriza M."/>
            <person name="Gassie C."/>
            <person name="Bouchez O."/>
            <person name="Klopp C."/>
            <person name="Ranchou-Peyruse A."/>
            <person name="Remy G."/>
        </authorList>
    </citation>
    <scope>NUCLEOTIDE SEQUENCE [LARGE SCALE GENOMIC DNA]</scope>
    <source>
        <strain evidence="2 3">BerOc1</strain>
    </source>
</reference>
<dbReference type="Proteomes" id="UP000181901">
    <property type="component" value="Unassembled WGS sequence"/>
</dbReference>
<dbReference type="EMBL" id="LKAQ01000001">
    <property type="protein sequence ID" value="OIQ51844.1"/>
    <property type="molecule type" value="Genomic_DNA"/>
</dbReference>
<evidence type="ECO:0000313" key="2">
    <source>
        <dbReference type="EMBL" id="OIQ51844.1"/>
    </source>
</evidence>
<gene>
    <name evidence="2" type="ORF">BerOc1_00307</name>
</gene>
<evidence type="ECO:0000256" key="1">
    <source>
        <dbReference type="SAM" id="MobiDB-lite"/>
    </source>
</evidence>
<feature type="region of interest" description="Disordered" evidence="1">
    <location>
        <begin position="64"/>
        <end position="95"/>
    </location>
</feature>
<evidence type="ECO:0000313" key="3">
    <source>
        <dbReference type="Proteomes" id="UP000181901"/>
    </source>
</evidence>
<sequence length="95" mass="10797">MQREPILFTAKAGVIHNRDMELSRQHVDLTAEAVGRPLRHALSPWRADIAKQARNPYERYGISQRMPDILEQDAPKVPSPSSTSTTACPRTREYL</sequence>
<proteinExistence type="predicted"/>
<comment type="caution">
    <text evidence="2">The sequence shown here is derived from an EMBL/GenBank/DDBJ whole genome shotgun (WGS) entry which is preliminary data.</text>
</comment>
<dbReference type="AlphaFoldDB" id="A0A1J5N149"/>
<organism evidence="2 3">
    <name type="scientific">Pseudodesulfovibrio hydrargyri</name>
    <dbReference type="NCBI Taxonomy" id="2125990"/>
    <lineage>
        <taxon>Bacteria</taxon>
        <taxon>Pseudomonadati</taxon>
        <taxon>Thermodesulfobacteriota</taxon>
        <taxon>Desulfovibrionia</taxon>
        <taxon>Desulfovibrionales</taxon>
        <taxon>Desulfovibrionaceae</taxon>
    </lineage>
</organism>
<accession>A0A1J5N149</accession>
<protein>
    <submittedName>
        <fullName evidence="2">Uncharacterized protein</fullName>
    </submittedName>
</protein>